<dbReference type="InterPro" id="IPR018247">
    <property type="entry name" value="EF_Hand_1_Ca_BS"/>
</dbReference>
<evidence type="ECO:0000313" key="4">
    <source>
        <dbReference type="Proteomes" id="UP001652564"/>
    </source>
</evidence>
<name>A0ABT2ZPT6_9RHOB</name>
<evidence type="ECO:0000259" key="2">
    <source>
        <dbReference type="Pfam" id="PF13202"/>
    </source>
</evidence>
<reference evidence="3 4" key="1">
    <citation type="submission" date="2022-10" db="EMBL/GenBank/DDBJ databases">
        <title>Defluviimonas sp. nov., isolated from ocean surface sediments.</title>
        <authorList>
            <person name="He W."/>
            <person name="Wang L."/>
            <person name="Zhang D.-F."/>
        </authorList>
    </citation>
    <scope>NUCLEOTIDE SEQUENCE [LARGE SCALE GENOMIC DNA]</scope>
    <source>
        <strain evidence="3 4">WL0050</strain>
    </source>
</reference>
<feature type="domain" description="EF-hand" evidence="2">
    <location>
        <begin position="25"/>
        <end position="40"/>
    </location>
</feature>
<dbReference type="RefSeq" id="WP_263740376.1">
    <property type="nucleotide sequence ID" value="NZ_JAOWKZ010000003.1"/>
</dbReference>
<sequence length="80" mass="8076">MQKLAFTLAFGLAATGMAFAQSMTELDADGSGALSLAELQVAYPSATEDTFVTIDANADGAVDEAELTAAVEAGTLITDS</sequence>
<feature type="chain" id="PRO_5045524720" evidence="1">
    <location>
        <begin position="21"/>
        <end position="80"/>
    </location>
</feature>
<proteinExistence type="predicted"/>
<dbReference type="EMBL" id="JAOWKZ010000003">
    <property type="protein sequence ID" value="MCV2873165.1"/>
    <property type="molecule type" value="Genomic_DNA"/>
</dbReference>
<evidence type="ECO:0000313" key="3">
    <source>
        <dbReference type="EMBL" id="MCV2873165.1"/>
    </source>
</evidence>
<gene>
    <name evidence="3" type="ORF">OEZ71_12755</name>
</gene>
<dbReference type="PROSITE" id="PS00018">
    <property type="entry name" value="EF_HAND_1"/>
    <property type="match status" value="2"/>
</dbReference>
<dbReference type="Pfam" id="PF13202">
    <property type="entry name" value="EF-hand_5"/>
    <property type="match status" value="2"/>
</dbReference>
<accession>A0ABT2ZPT6</accession>
<feature type="signal peptide" evidence="1">
    <location>
        <begin position="1"/>
        <end position="20"/>
    </location>
</feature>
<feature type="domain" description="EF-hand" evidence="2">
    <location>
        <begin position="48"/>
        <end position="68"/>
    </location>
</feature>
<comment type="caution">
    <text evidence="3">The sequence shown here is derived from an EMBL/GenBank/DDBJ whole genome shotgun (WGS) entry which is preliminary data.</text>
</comment>
<protein>
    <submittedName>
        <fullName evidence="3">EF-hand domain-containing protein</fullName>
    </submittedName>
</protein>
<evidence type="ECO:0000256" key="1">
    <source>
        <dbReference type="SAM" id="SignalP"/>
    </source>
</evidence>
<dbReference type="InterPro" id="IPR011992">
    <property type="entry name" value="EF-hand-dom_pair"/>
</dbReference>
<dbReference type="Proteomes" id="UP001652564">
    <property type="component" value="Unassembled WGS sequence"/>
</dbReference>
<dbReference type="Gene3D" id="1.10.238.10">
    <property type="entry name" value="EF-hand"/>
    <property type="match status" value="1"/>
</dbReference>
<organism evidence="3 4">
    <name type="scientific">Albidovulum litorale</name>
    <dbReference type="NCBI Taxonomy" id="2984134"/>
    <lineage>
        <taxon>Bacteria</taxon>
        <taxon>Pseudomonadati</taxon>
        <taxon>Pseudomonadota</taxon>
        <taxon>Alphaproteobacteria</taxon>
        <taxon>Rhodobacterales</taxon>
        <taxon>Paracoccaceae</taxon>
        <taxon>Albidovulum</taxon>
    </lineage>
</organism>
<dbReference type="SUPFAM" id="SSF47473">
    <property type="entry name" value="EF-hand"/>
    <property type="match status" value="1"/>
</dbReference>
<dbReference type="InterPro" id="IPR002048">
    <property type="entry name" value="EF_hand_dom"/>
</dbReference>
<keyword evidence="1" id="KW-0732">Signal</keyword>
<keyword evidence="4" id="KW-1185">Reference proteome</keyword>